<dbReference type="Proteomes" id="UP000005239">
    <property type="component" value="Unassembled WGS sequence"/>
</dbReference>
<sequence>MLSGLRSLSASFRHQFIHKYGEKMVVSELMANGFLLALTVNAEWTISVTTITTTYDDYTWVIVGCVCGIVLLVIIALAIWRCCVCCKRNSAVPAQTQYVQQIQPQVVQAQNVIQPQQPQQSITGQQYYASQPPYYQQQQYNGQQPQYAYSTQQPPTQYQSGPQPIVVNAEKF</sequence>
<evidence type="ECO:0000313" key="2">
    <source>
        <dbReference type="Proteomes" id="UP000005239"/>
    </source>
</evidence>
<protein>
    <submittedName>
        <fullName evidence="1">Uncharacterized protein</fullName>
    </submittedName>
</protein>
<dbReference type="AlphaFoldDB" id="A0A2A6BHQ9"/>
<proteinExistence type="predicted"/>
<reference evidence="2" key="1">
    <citation type="journal article" date="2008" name="Nat. Genet.">
        <title>The Pristionchus pacificus genome provides a unique perspective on nematode lifestyle and parasitism.</title>
        <authorList>
            <person name="Dieterich C."/>
            <person name="Clifton S.W."/>
            <person name="Schuster L.N."/>
            <person name="Chinwalla A."/>
            <person name="Delehaunty K."/>
            <person name="Dinkelacker I."/>
            <person name="Fulton L."/>
            <person name="Fulton R."/>
            <person name="Godfrey J."/>
            <person name="Minx P."/>
            <person name="Mitreva M."/>
            <person name="Roeseler W."/>
            <person name="Tian H."/>
            <person name="Witte H."/>
            <person name="Yang S.P."/>
            <person name="Wilson R.K."/>
            <person name="Sommer R.J."/>
        </authorList>
    </citation>
    <scope>NUCLEOTIDE SEQUENCE [LARGE SCALE GENOMIC DNA]</scope>
    <source>
        <strain evidence="2">PS312</strain>
    </source>
</reference>
<evidence type="ECO:0000313" key="1">
    <source>
        <dbReference type="EnsemblMetazoa" id="PPA25860.1"/>
    </source>
</evidence>
<dbReference type="EnsemblMetazoa" id="PPA25860.1">
    <property type="protein sequence ID" value="PPA25860.1"/>
    <property type="gene ID" value="WBGene00115414"/>
</dbReference>
<accession>A0A8R1UFL9</accession>
<keyword evidence="2" id="KW-1185">Reference proteome</keyword>
<organism evidence="1 2">
    <name type="scientific">Pristionchus pacificus</name>
    <name type="common">Parasitic nematode worm</name>
    <dbReference type="NCBI Taxonomy" id="54126"/>
    <lineage>
        <taxon>Eukaryota</taxon>
        <taxon>Metazoa</taxon>
        <taxon>Ecdysozoa</taxon>
        <taxon>Nematoda</taxon>
        <taxon>Chromadorea</taxon>
        <taxon>Rhabditida</taxon>
        <taxon>Rhabditina</taxon>
        <taxon>Diplogasteromorpha</taxon>
        <taxon>Diplogasteroidea</taxon>
        <taxon>Neodiplogasteridae</taxon>
        <taxon>Pristionchus</taxon>
    </lineage>
</organism>
<gene>
    <name evidence="1" type="primary">WBGene00115414</name>
</gene>
<name>A0A2A6BHQ9_PRIPA</name>
<accession>A0A2A6BHQ9</accession>
<reference evidence="1" key="2">
    <citation type="submission" date="2022-06" db="UniProtKB">
        <authorList>
            <consortium name="EnsemblMetazoa"/>
        </authorList>
    </citation>
    <scope>IDENTIFICATION</scope>
    <source>
        <strain evidence="1">PS312</strain>
    </source>
</reference>